<evidence type="ECO:0000313" key="3">
    <source>
        <dbReference type="Proteomes" id="UP000241540"/>
    </source>
</evidence>
<gene>
    <name evidence="2" type="ORF">BUZ51_03880</name>
</gene>
<reference evidence="2 3" key="1">
    <citation type="journal article" date="2016" name="Front. Microbiol.">
        <title>Comprehensive Phylogenetic Analysis of Bovine Non-aureus Staphylococci Species Based on Whole-Genome Sequencing.</title>
        <authorList>
            <person name="Naushad S."/>
            <person name="Barkema H.W."/>
            <person name="Luby C."/>
            <person name="Condas L.A."/>
            <person name="Nobrega D.B."/>
            <person name="Carson D.A."/>
            <person name="De Buck J."/>
        </authorList>
    </citation>
    <scope>NUCLEOTIDE SEQUENCE [LARGE SCALE GENOMIC DNA]</scope>
    <source>
        <strain evidence="2 3">SNUC 5336</strain>
    </source>
</reference>
<organism evidence="2 3">
    <name type="scientific">Staphylococcus hominis</name>
    <dbReference type="NCBI Taxonomy" id="1290"/>
    <lineage>
        <taxon>Bacteria</taxon>
        <taxon>Bacillati</taxon>
        <taxon>Bacillota</taxon>
        <taxon>Bacilli</taxon>
        <taxon>Bacillales</taxon>
        <taxon>Staphylococcaceae</taxon>
        <taxon>Staphylococcus</taxon>
    </lineage>
</organism>
<keyword evidence="1" id="KW-1133">Transmembrane helix</keyword>
<feature type="transmembrane region" description="Helical" evidence="1">
    <location>
        <begin position="57"/>
        <end position="79"/>
    </location>
</feature>
<proteinExistence type="predicted"/>
<name>A0A974KZV7_STAHO</name>
<accession>A0A974KZV7</accession>
<comment type="caution">
    <text evidence="2">The sequence shown here is derived from an EMBL/GenBank/DDBJ whole genome shotgun (WGS) entry which is preliminary data.</text>
</comment>
<keyword evidence="1" id="KW-0472">Membrane</keyword>
<protein>
    <submittedName>
        <fullName evidence="2">Uncharacterized protein</fullName>
    </submittedName>
</protein>
<dbReference type="AlphaFoldDB" id="A0A974KZV7"/>
<feature type="transmembrane region" description="Helical" evidence="1">
    <location>
        <begin position="32"/>
        <end position="50"/>
    </location>
</feature>
<dbReference type="Proteomes" id="UP000241540">
    <property type="component" value="Unassembled WGS sequence"/>
</dbReference>
<dbReference type="EMBL" id="PZHX01000006">
    <property type="protein sequence ID" value="PTK31359.1"/>
    <property type="molecule type" value="Genomic_DNA"/>
</dbReference>
<keyword evidence="1" id="KW-0812">Transmembrane</keyword>
<evidence type="ECO:0000256" key="1">
    <source>
        <dbReference type="SAM" id="Phobius"/>
    </source>
</evidence>
<evidence type="ECO:0000313" key="2">
    <source>
        <dbReference type="EMBL" id="PTK31359.1"/>
    </source>
</evidence>
<sequence>MRNIILLIFIVCNAIAIIYTMAHPLTINFFSLRVMFVALSLVLTLLFILLKTNRFSLILSLISLVLVFIHIAFIAHSTYTYLFN</sequence>